<dbReference type="SUPFAM" id="SSF103473">
    <property type="entry name" value="MFS general substrate transporter"/>
    <property type="match status" value="1"/>
</dbReference>
<evidence type="ECO:0000256" key="4">
    <source>
        <dbReference type="ARBA" id="ARBA00022475"/>
    </source>
</evidence>
<dbReference type="KEGG" id="gps:C427_1184"/>
<evidence type="ECO:0000256" key="1">
    <source>
        <dbReference type="ARBA" id="ARBA00004651"/>
    </source>
</evidence>
<dbReference type="NCBIfam" id="TIGR00710">
    <property type="entry name" value="efflux_Bcr_CflA"/>
    <property type="match status" value="1"/>
</dbReference>
<feature type="transmembrane region" description="Helical" evidence="8">
    <location>
        <begin position="246"/>
        <end position="267"/>
    </location>
</feature>
<evidence type="ECO:0000313" key="10">
    <source>
        <dbReference type="EMBL" id="AGH43293.1"/>
    </source>
</evidence>
<feature type="domain" description="Major facilitator superfamily (MFS) profile" evidence="9">
    <location>
        <begin position="6"/>
        <end position="393"/>
    </location>
</feature>
<dbReference type="RefSeq" id="WP_007636925.1">
    <property type="nucleotide sequence ID" value="NC_020514.1"/>
</dbReference>
<keyword evidence="11" id="KW-1185">Reference proteome</keyword>
<dbReference type="PATRIC" id="fig|1129794.4.peg.1174"/>
<feature type="transmembrane region" description="Helical" evidence="8">
    <location>
        <begin position="164"/>
        <end position="180"/>
    </location>
</feature>
<feature type="transmembrane region" description="Helical" evidence="8">
    <location>
        <begin position="96"/>
        <end position="118"/>
    </location>
</feature>
<evidence type="ECO:0000256" key="8">
    <source>
        <dbReference type="RuleBase" id="RU365088"/>
    </source>
</evidence>
<feature type="transmembrane region" description="Helical" evidence="8">
    <location>
        <begin position="335"/>
        <end position="355"/>
    </location>
</feature>
<dbReference type="PANTHER" id="PTHR42718">
    <property type="entry name" value="MAJOR FACILITATOR SUPERFAMILY MULTIDRUG TRANSPORTER MFSC"/>
    <property type="match status" value="1"/>
</dbReference>
<feature type="transmembrane region" description="Helical" evidence="8">
    <location>
        <begin position="7"/>
        <end position="30"/>
    </location>
</feature>
<feature type="transmembrane region" description="Helical" evidence="8">
    <location>
        <begin position="201"/>
        <end position="226"/>
    </location>
</feature>
<dbReference type="PROSITE" id="PS00216">
    <property type="entry name" value="SUGAR_TRANSPORT_1"/>
    <property type="match status" value="1"/>
</dbReference>
<dbReference type="Proteomes" id="UP000011864">
    <property type="component" value="Chromosome"/>
</dbReference>
<keyword evidence="6 8" id="KW-1133">Transmembrane helix</keyword>
<evidence type="ECO:0000256" key="2">
    <source>
        <dbReference type="ARBA" id="ARBA00006236"/>
    </source>
</evidence>
<keyword evidence="8" id="KW-0997">Cell inner membrane</keyword>
<keyword evidence="4" id="KW-1003">Cell membrane</keyword>
<sequence>MKTSNPLPLLILMVIFSPLAIDIYLPALPIMASEFSVSLNQMQWSISAFILSMGFGQLISGPMADKYGRKPVAMMGILIYGISSLLAANADNFEFLLAARLLQGLGACAIVVAAFACVRDRYDALRSGMMYSYLNGAICCIPAMAPILGNVLTELFGWRSNFDFMALYAVIAGVIIMLSLTESRPTNTLVSKQLFSVKPYIAVLINPVFLFNSIIVMLSMSIILAYVTSSPAWLMVTLGLDREAFVYWFSINAVLNIIGCVVAPRILVNWGARLTIGTGMVTLIGSGFLMLALRDWQDPTGFMLPIMLSSLGFSMLMGACAGQALCAFGQNAGTASAMLGFIQMSGSALVVFLLQMLPISATDQLSILMLSFIPVYVLWKSAAIKKHIHAEPI</sequence>
<dbReference type="InterPro" id="IPR005829">
    <property type="entry name" value="Sugar_transporter_CS"/>
</dbReference>
<dbReference type="PROSITE" id="PS50850">
    <property type="entry name" value="MFS"/>
    <property type="match status" value="1"/>
</dbReference>
<evidence type="ECO:0000313" key="11">
    <source>
        <dbReference type="Proteomes" id="UP000011864"/>
    </source>
</evidence>
<feature type="transmembrane region" description="Helical" evidence="8">
    <location>
        <begin position="130"/>
        <end position="152"/>
    </location>
</feature>
<feature type="transmembrane region" description="Helical" evidence="8">
    <location>
        <begin position="305"/>
        <end position="328"/>
    </location>
</feature>
<evidence type="ECO:0000256" key="3">
    <source>
        <dbReference type="ARBA" id="ARBA00022448"/>
    </source>
</evidence>
<dbReference type="EMBL" id="CP003837">
    <property type="protein sequence ID" value="AGH43293.1"/>
    <property type="molecule type" value="Genomic_DNA"/>
</dbReference>
<feature type="transmembrane region" description="Helical" evidence="8">
    <location>
        <begin position="361"/>
        <end position="379"/>
    </location>
</feature>
<keyword evidence="7 8" id="KW-0472">Membrane</keyword>
<dbReference type="GO" id="GO:0005886">
    <property type="term" value="C:plasma membrane"/>
    <property type="evidence" value="ECO:0007669"/>
    <property type="project" value="UniProtKB-SubCell"/>
</dbReference>
<dbReference type="GO" id="GO:0042910">
    <property type="term" value="F:xenobiotic transmembrane transporter activity"/>
    <property type="evidence" value="ECO:0007669"/>
    <property type="project" value="InterPro"/>
</dbReference>
<dbReference type="eggNOG" id="COG0477">
    <property type="taxonomic scope" value="Bacteria"/>
</dbReference>
<feature type="transmembrane region" description="Helical" evidence="8">
    <location>
        <begin position="42"/>
        <end position="60"/>
    </location>
</feature>
<dbReference type="CDD" id="cd17320">
    <property type="entry name" value="MFS_MdfA_MDR_like"/>
    <property type="match status" value="1"/>
</dbReference>
<feature type="transmembrane region" description="Helical" evidence="8">
    <location>
        <begin position="274"/>
        <end position="293"/>
    </location>
</feature>
<dbReference type="Pfam" id="PF07690">
    <property type="entry name" value="MFS_1"/>
    <property type="match status" value="1"/>
</dbReference>
<dbReference type="InterPro" id="IPR036259">
    <property type="entry name" value="MFS_trans_sf"/>
</dbReference>
<keyword evidence="5 8" id="KW-0812">Transmembrane</keyword>
<keyword evidence="3 8" id="KW-0813">Transport</keyword>
<dbReference type="AlphaFoldDB" id="K7ANW4"/>
<dbReference type="HOGENOM" id="CLU_001265_47_1_6"/>
<dbReference type="InterPro" id="IPR011701">
    <property type="entry name" value="MFS"/>
</dbReference>
<gene>
    <name evidence="10" type="ORF">C427_1184</name>
</gene>
<protein>
    <recommendedName>
        <fullName evidence="8">Bcr/CflA family efflux transporter</fullName>
    </recommendedName>
</protein>
<proteinExistence type="inferred from homology"/>
<accession>K7ANW4</accession>
<dbReference type="STRING" id="1129794.C427_1184"/>
<evidence type="ECO:0000256" key="7">
    <source>
        <dbReference type="ARBA" id="ARBA00023136"/>
    </source>
</evidence>
<dbReference type="PANTHER" id="PTHR42718:SF9">
    <property type="entry name" value="MAJOR FACILITATOR SUPERFAMILY MULTIDRUG TRANSPORTER MFSC"/>
    <property type="match status" value="1"/>
</dbReference>
<dbReference type="InterPro" id="IPR020846">
    <property type="entry name" value="MFS_dom"/>
</dbReference>
<comment type="subcellular location">
    <subcellularLocation>
        <location evidence="8">Cell inner membrane</location>
        <topology evidence="8">Multi-pass membrane protein</topology>
    </subcellularLocation>
    <subcellularLocation>
        <location evidence="1">Cell membrane</location>
        <topology evidence="1">Multi-pass membrane protein</topology>
    </subcellularLocation>
</comment>
<organism evidence="10 11">
    <name type="scientific">Paraglaciecola psychrophila 170</name>
    <dbReference type="NCBI Taxonomy" id="1129794"/>
    <lineage>
        <taxon>Bacteria</taxon>
        <taxon>Pseudomonadati</taxon>
        <taxon>Pseudomonadota</taxon>
        <taxon>Gammaproteobacteria</taxon>
        <taxon>Alteromonadales</taxon>
        <taxon>Alteromonadaceae</taxon>
        <taxon>Paraglaciecola</taxon>
    </lineage>
</organism>
<name>K7ANW4_9ALTE</name>
<evidence type="ECO:0000256" key="5">
    <source>
        <dbReference type="ARBA" id="ARBA00022692"/>
    </source>
</evidence>
<feature type="transmembrane region" description="Helical" evidence="8">
    <location>
        <begin position="72"/>
        <end position="90"/>
    </location>
</feature>
<dbReference type="InterPro" id="IPR004812">
    <property type="entry name" value="Efflux_drug-R_Bcr/CmlA"/>
</dbReference>
<evidence type="ECO:0000259" key="9">
    <source>
        <dbReference type="PROSITE" id="PS50850"/>
    </source>
</evidence>
<reference evidence="10 11" key="1">
    <citation type="journal article" date="2013" name="Genome Announc.">
        <title>Complete Genome Sequence of Glaciecola psychrophila Strain 170T.</title>
        <authorList>
            <person name="Yin J."/>
            <person name="Chen J."/>
            <person name="Liu G."/>
            <person name="Yu Y."/>
            <person name="Song L."/>
            <person name="Wang X."/>
            <person name="Qu X."/>
        </authorList>
    </citation>
    <scope>NUCLEOTIDE SEQUENCE [LARGE SCALE GENOMIC DNA]</scope>
    <source>
        <strain evidence="10 11">170</strain>
    </source>
</reference>
<comment type="similarity">
    <text evidence="2 8">Belongs to the major facilitator superfamily. Bcr/CmlA family.</text>
</comment>
<dbReference type="OrthoDB" id="9814303at2"/>
<dbReference type="GO" id="GO:1990961">
    <property type="term" value="P:xenobiotic detoxification by transmembrane export across the plasma membrane"/>
    <property type="evidence" value="ECO:0007669"/>
    <property type="project" value="InterPro"/>
</dbReference>
<dbReference type="Gene3D" id="1.20.1720.10">
    <property type="entry name" value="Multidrug resistance protein D"/>
    <property type="match status" value="1"/>
</dbReference>
<evidence type="ECO:0000256" key="6">
    <source>
        <dbReference type="ARBA" id="ARBA00022989"/>
    </source>
</evidence>